<feature type="transmembrane region" description="Helical" evidence="6">
    <location>
        <begin position="94"/>
        <end position="111"/>
    </location>
</feature>
<keyword evidence="6" id="KW-1133">Transmembrane helix</keyword>
<name>A0A1T4LJ30_9LACT</name>
<protein>
    <recommendedName>
        <fullName evidence="3">Probable multidrug resistance protein NorM</fullName>
    </recommendedName>
    <alternativeName>
        <fullName evidence="5">Multidrug-efflux transporter</fullName>
    </alternativeName>
</protein>
<dbReference type="InterPro" id="IPR002528">
    <property type="entry name" value="MATE_fam"/>
</dbReference>
<keyword evidence="8" id="KW-1185">Reference proteome</keyword>
<proteinExistence type="inferred from homology"/>
<dbReference type="GO" id="GO:0005886">
    <property type="term" value="C:plasma membrane"/>
    <property type="evidence" value="ECO:0007669"/>
    <property type="project" value="TreeGrafter"/>
</dbReference>
<reference evidence="8" key="1">
    <citation type="submission" date="2017-02" db="EMBL/GenBank/DDBJ databases">
        <authorList>
            <person name="Varghese N."/>
            <person name="Submissions S."/>
        </authorList>
    </citation>
    <scope>NUCLEOTIDE SEQUENCE [LARGE SCALE GENOMIC DNA]</scope>
    <source>
        <strain evidence="8">DSM 15739</strain>
    </source>
</reference>
<gene>
    <name evidence="7" type="ORF">SAMN02746011_01096</name>
</gene>
<comment type="similarity">
    <text evidence="2">Belongs to the multi antimicrobial extrusion (MATE) (TC 2.A.66.1) family.</text>
</comment>
<evidence type="ECO:0000256" key="4">
    <source>
        <dbReference type="ARBA" id="ARBA00022448"/>
    </source>
</evidence>
<dbReference type="Pfam" id="PF01554">
    <property type="entry name" value="MatE"/>
    <property type="match status" value="1"/>
</dbReference>
<accession>A0A1T4LJ30</accession>
<comment type="function">
    <text evidence="1">Multidrug efflux pump.</text>
</comment>
<evidence type="ECO:0000313" key="7">
    <source>
        <dbReference type="EMBL" id="SJZ54752.1"/>
    </source>
</evidence>
<feature type="transmembrane region" description="Helical" evidence="6">
    <location>
        <begin position="50"/>
        <end position="74"/>
    </location>
</feature>
<feature type="transmembrane region" description="Helical" evidence="6">
    <location>
        <begin position="169"/>
        <end position="187"/>
    </location>
</feature>
<evidence type="ECO:0000256" key="1">
    <source>
        <dbReference type="ARBA" id="ARBA00003408"/>
    </source>
</evidence>
<sequence length="191" mass="21417">MGVDGAAIATVVSQCFSAIACLIYIWRNLPMLHLKRESFKTTKEEVRHHLGIGFPMGFQMSIIAIGAIAIQIALNRLGSTAVAAYTASNKINQVATMPMMSFGVAMVTYAAQNYGAKKYERIWVGVRDTVKISVTYSFIEGILIYLFSHHLIEIFIGKGQTEVLALSKWFFLTNSSIYFFLAMLFIYRYTL</sequence>
<keyword evidence="6" id="KW-0812">Transmembrane</keyword>
<dbReference type="GO" id="GO:0042910">
    <property type="term" value="F:xenobiotic transmembrane transporter activity"/>
    <property type="evidence" value="ECO:0007669"/>
    <property type="project" value="InterPro"/>
</dbReference>
<keyword evidence="4" id="KW-0813">Transport</keyword>
<feature type="transmembrane region" description="Helical" evidence="6">
    <location>
        <begin position="6"/>
        <end position="29"/>
    </location>
</feature>
<dbReference type="EMBL" id="FUWO01000008">
    <property type="protein sequence ID" value="SJZ54752.1"/>
    <property type="molecule type" value="Genomic_DNA"/>
</dbReference>
<feature type="transmembrane region" description="Helical" evidence="6">
    <location>
        <begin position="132"/>
        <end position="157"/>
    </location>
</feature>
<dbReference type="InterPro" id="IPR050222">
    <property type="entry name" value="MATE_MdtK"/>
</dbReference>
<dbReference type="Proteomes" id="UP000189941">
    <property type="component" value="Unassembled WGS sequence"/>
</dbReference>
<evidence type="ECO:0000313" key="8">
    <source>
        <dbReference type="Proteomes" id="UP000189941"/>
    </source>
</evidence>
<dbReference type="GO" id="GO:0015297">
    <property type="term" value="F:antiporter activity"/>
    <property type="evidence" value="ECO:0007669"/>
    <property type="project" value="InterPro"/>
</dbReference>
<dbReference type="PANTHER" id="PTHR43298">
    <property type="entry name" value="MULTIDRUG RESISTANCE PROTEIN NORM-RELATED"/>
    <property type="match status" value="1"/>
</dbReference>
<dbReference type="AlphaFoldDB" id="A0A1T4LJ30"/>
<evidence type="ECO:0000256" key="5">
    <source>
        <dbReference type="ARBA" id="ARBA00031636"/>
    </source>
</evidence>
<organism evidence="7 8">
    <name type="scientific">Globicatella sulfidifaciens DSM 15739</name>
    <dbReference type="NCBI Taxonomy" id="1121925"/>
    <lineage>
        <taxon>Bacteria</taxon>
        <taxon>Bacillati</taxon>
        <taxon>Bacillota</taxon>
        <taxon>Bacilli</taxon>
        <taxon>Lactobacillales</taxon>
        <taxon>Aerococcaceae</taxon>
        <taxon>Globicatella</taxon>
    </lineage>
</organism>
<dbReference type="PANTHER" id="PTHR43298:SF2">
    <property type="entry name" value="FMN_FAD EXPORTER YEEO-RELATED"/>
    <property type="match status" value="1"/>
</dbReference>
<evidence type="ECO:0000256" key="3">
    <source>
        <dbReference type="ARBA" id="ARBA00020268"/>
    </source>
</evidence>
<keyword evidence="6" id="KW-0472">Membrane</keyword>
<dbReference type="STRING" id="1121925.SAMN02746011_01096"/>
<evidence type="ECO:0000256" key="2">
    <source>
        <dbReference type="ARBA" id="ARBA00010199"/>
    </source>
</evidence>
<evidence type="ECO:0000256" key="6">
    <source>
        <dbReference type="SAM" id="Phobius"/>
    </source>
</evidence>